<evidence type="ECO:0000256" key="3">
    <source>
        <dbReference type="ARBA" id="ARBA00022723"/>
    </source>
</evidence>
<dbReference type="FunFam" id="1.10.1370.30:FF:000003">
    <property type="entry name" value="Thermostable carboxypeptidase 1"/>
    <property type="match status" value="1"/>
</dbReference>
<name>G9QP13_9BACI</name>
<keyword evidence="2 8" id="KW-0645">Protease</keyword>
<dbReference type="PRINTS" id="PR00998">
    <property type="entry name" value="CRBOXYPTASET"/>
</dbReference>
<evidence type="ECO:0000256" key="9">
    <source>
        <dbReference type="PIRSR" id="PIRSR006615-1"/>
    </source>
</evidence>
<feature type="binding site" evidence="9">
    <location>
        <position position="297"/>
    </location>
    <ligand>
        <name>Zn(2+)</name>
        <dbReference type="ChEBI" id="CHEBI:29105"/>
        <note>catalytic</note>
    </ligand>
</feature>
<dbReference type="SUPFAM" id="SSF55486">
    <property type="entry name" value="Metalloproteases ('zincins'), catalytic domain"/>
    <property type="match status" value="1"/>
</dbReference>
<keyword evidence="12" id="KW-1185">Reference proteome</keyword>
<dbReference type="PANTHER" id="PTHR34217:SF1">
    <property type="entry name" value="CARBOXYPEPTIDASE 1"/>
    <property type="match status" value="1"/>
</dbReference>
<dbReference type="GO" id="GO:0008270">
    <property type="term" value="F:zinc ion binding"/>
    <property type="evidence" value="ECO:0007669"/>
    <property type="project" value="UniProtKB-ARBA"/>
</dbReference>
<sequence length="511" mass="60193">MNPMTKEIENDFLQYIQKMTSFQEALNLLYWDMRTGAPKKGIQQRANVVGVLSSELFQMSVSDEMASFIASLSPHEEKLSPTVAKILEECKKEYHRNKKIPTQEYKEYIILQSKAENAWEQAKEESRFELFRPYLEKIVEYKKRFIEYWGYEGHPYNALLDLYEPGVTVDVLDPVFKKVRTFLVDFVSKIQKSPHKPKTDFLFEYFPKENQRLFSLQILKKMGYDLEAGRLDETIHPFEIALNPGDVRVTTHYNEQDFRVAIFGTIHEGGHAIYEQNIRHDLIGTPLCAGTSMGIHESQSLFYENFIGRHRHFWKKHFDLLKRYSNGQFDTVSIEEFYRAVNEVKPGLIRIEADECTYLLHIIIRYEIEKALFQDEIQVKDLPEIWNLKYKEYLGVSPQNDGEGVLQDIHWAGGDFGYFPSYGLGLMYAAQFYYSMKKDLPDLEGLLETGQLIKIKEWLNQNVHQYGKLKKPLEILMDATGEELNPEYFIRYIRNKYTDIYRLYSPENRHV</sequence>
<dbReference type="InterPro" id="IPR001333">
    <property type="entry name" value="Peptidase_M32_Taq"/>
</dbReference>
<dbReference type="PATRIC" id="fig|665952.3.peg.2893"/>
<keyword evidence="4 8" id="KW-0378">Hydrolase</keyword>
<accession>G9QP13</accession>
<evidence type="ECO:0000256" key="1">
    <source>
        <dbReference type="ARBA" id="ARBA00022645"/>
    </source>
</evidence>
<dbReference type="EMBL" id="ACWF01000149">
    <property type="protein sequence ID" value="EHL74269.1"/>
    <property type="molecule type" value="Genomic_DNA"/>
</dbReference>
<evidence type="ECO:0000256" key="7">
    <source>
        <dbReference type="ARBA" id="ARBA00061580"/>
    </source>
</evidence>
<dbReference type="PIRSF" id="PIRSF006615">
    <property type="entry name" value="Zn_crbxpep_Taq"/>
    <property type="match status" value="1"/>
</dbReference>
<dbReference type="PANTHER" id="PTHR34217">
    <property type="entry name" value="METAL-DEPENDENT CARBOXYPEPTIDASE"/>
    <property type="match status" value="1"/>
</dbReference>
<dbReference type="GO" id="GO:0006508">
    <property type="term" value="P:proteolysis"/>
    <property type="evidence" value="ECO:0007669"/>
    <property type="project" value="UniProtKB-UniRule"/>
</dbReference>
<evidence type="ECO:0000256" key="5">
    <source>
        <dbReference type="ARBA" id="ARBA00023049"/>
    </source>
</evidence>
<dbReference type="EC" id="3.4.17.19" evidence="8"/>
<evidence type="ECO:0000256" key="6">
    <source>
        <dbReference type="ARBA" id="ARBA00052755"/>
    </source>
</evidence>
<dbReference type="GO" id="GO:0004181">
    <property type="term" value="F:metallocarboxypeptidase activity"/>
    <property type="evidence" value="ECO:0007669"/>
    <property type="project" value="UniProtKB-UniRule"/>
</dbReference>
<feature type="active site" description="Proton donor/acceptor" evidence="10">
    <location>
        <position position="268"/>
    </location>
</feature>
<evidence type="ECO:0000313" key="11">
    <source>
        <dbReference type="EMBL" id="EHL74269.1"/>
    </source>
</evidence>
<reference evidence="11 12" key="1">
    <citation type="submission" date="2011-09" db="EMBL/GenBank/DDBJ databases">
        <title>The Genome Sequence of Bacillus smithii 7_3_47FAA.</title>
        <authorList>
            <consortium name="The Broad Institute Genome Sequencing Platform"/>
            <person name="Earl A."/>
            <person name="Ward D."/>
            <person name="Feldgarden M."/>
            <person name="Gevers D."/>
            <person name="Daigneault M."/>
            <person name="Strauss J."/>
            <person name="Allen-Vercoe E."/>
            <person name="Young S.K."/>
            <person name="Zeng Q."/>
            <person name="Gargeya S."/>
            <person name="Fitzgerald M."/>
            <person name="Haas B."/>
            <person name="Abouelleil A."/>
            <person name="Alvarado L."/>
            <person name="Arachchi H.M."/>
            <person name="Berlin A."/>
            <person name="Brown A."/>
            <person name="Chapman S.B."/>
            <person name="Chen Z."/>
            <person name="Dunbar C."/>
            <person name="Freedman E."/>
            <person name="Gearin G."/>
            <person name="Goldberg J."/>
            <person name="Griggs A."/>
            <person name="Gujja S."/>
            <person name="Heiman D."/>
            <person name="Howarth C."/>
            <person name="Larson L."/>
            <person name="Lui A."/>
            <person name="MacDonald P.J.P."/>
            <person name="Montmayeur A."/>
            <person name="Murphy C."/>
            <person name="Neiman D."/>
            <person name="Pearson M."/>
            <person name="Priest M."/>
            <person name="Roberts A."/>
            <person name="Saif S."/>
            <person name="Shea T."/>
            <person name="Shenoy N."/>
            <person name="Sisk P."/>
            <person name="Stolte C."/>
            <person name="Sykes S."/>
            <person name="Wortman J."/>
            <person name="Nusbaum C."/>
            <person name="Birren B."/>
        </authorList>
    </citation>
    <scope>NUCLEOTIDE SEQUENCE [LARGE SCALE GENOMIC DNA]</scope>
    <source>
        <strain evidence="11 12">7_3_47FAA</strain>
    </source>
</reference>
<evidence type="ECO:0000256" key="10">
    <source>
        <dbReference type="PIRSR" id="PIRSR006615-2"/>
    </source>
</evidence>
<keyword evidence="1 8" id="KW-0121">Carboxypeptidase</keyword>
<gene>
    <name evidence="11" type="ORF">HMPREF1015_00030</name>
</gene>
<protein>
    <recommendedName>
        <fullName evidence="8">Metal-dependent carboxypeptidase</fullName>
        <ecNumber evidence="8">3.4.17.19</ecNumber>
    </recommendedName>
</protein>
<dbReference type="Proteomes" id="UP000011747">
    <property type="component" value="Unassembled WGS sequence"/>
</dbReference>
<evidence type="ECO:0000256" key="2">
    <source>
        <dbReference type="ARBA" id="ARBA00022670"/>
    </source>
</evidence>
<proteinExistence type="inferred from homology"/>
<keyword evidence="5 8" id="KW-0482">Metalloprotease</keyword>
<comment type="similarity">
    <text evidence="7 8">Belongs to the peptidase M32 family.</text>
</comment>
<feature type="binding site" evidence="9">
    <location>
        <position position="267"/>
    </location>
    <ligand>
        <name>Zn(2+)</name>
        <dbReference type="ChEBI" id="CHEBI:29105"/>
        <note>catalytic</note>
    </ligand>
</feature>
<feature type="binding site" evidence="9">
    <location>
        <position position="271"/>
    </location>
    <ligand>
        <name>Zn(2+)</name>
        <dbReference type="ChEBI" id="CHEBI:29105"/>
        <note>catalytic</note>
    </ligand>
</feature>
<evidence type="ECO:0000313" key="12">
    <source>
        <dbReference type="Proteomes" id="UP000011747"/>
    </source>
</evidence>
<dbReference type="Gene3D" id="1.10.1370.30">
    <property type="match status" value="1"/>
</dbReference>
<dbReference type="AlphaFoldDB" id="G9QP13"/>
<comment type="caution">
    <text evidence="11">The sequence shown here is derived from an EMBL/GenBank/DDBJ whole genome shotgun (WGS) entry which is preliminary data.</text>
</comment>
<dbReference type="PROSITE" id="PS52034">
    <property type="entry name" value="PEPTIDASE_M32"/>
    <property type="match status" value="1"/>
</dbReference>
<organism evidence="11 12">
    <name type="scientific">Bacillus smithii 7_3_47FAA</name>
    <dbReference type="NCBI Taxonomy" id="665952"/>
    <lineage>
        <taxon>Bacteria</taxon>
        <taxon>Bacillati</taxon>
        <taxon>Bacillota</taxon>
        <taxon>Bacilli</taxon>
        <taxon>Bacillales</taxon>
        <taxon>Bacillaceae</taxon>
        <taxon>Bacillus</taxon>
    </lineage>
</organism>
<comment type="function">
    <text evidence="8">Broad specificity carboxypetidase that releases amino acids sequentially from the C-terminus, including neutral, aromatic, polar and basic residues.</text>
</comment>
<keyword evidence="9" id="KW-0862">Zinc</keyword>
<comment type="catalytic activity">
    <reaction evidence="6 8">
        <text>Release of a C-terminal amino acid with broad specificity, except for -Pro.</text>
        <dbReference type="EC" id="3.4.17.19"/>
    </reaction>
</comment>
<dbReference type="MEROPS" id="M32.006"/>
<dbReference type="HOGENOM" id="CLU_032916_1_1_9"/>
<dbReference type="RefSeq" id="WP_003355086.1">
    <property type="nucleotide sequence ID" value="NZ_JH414764.1"/>
</dbReference>
<dbReference type="CDD" id="cd06460">
    <property type="entry name" value="M32_Taq"/>
    <property type="match status" value="1"/>
</dbReference>
<comment type="cofactor">
    <cofactor evidence="9">
        <name>Zn(2+)</name>
        <dbReference type="ChEBI" id="CHEBI:29105"/>
    </cofactor>
    <text evidence="9">Binds 1 zinc ion per subunit.</text>
</comment>
<dbReference type="Pfam" id="PF02074">
    <property type="entry name" value="Peptidase_M32"/>
    <property type="match status" value="1"/>
</dbReference>
<evidence type="ECO:0000256" key="8">
    <source>
        <dbReference type="PIRNR" id="PIRNR006615"/>
    </source>
</evidence>
<keyword evidence="3 8" id="KW-0479">Metal-binding</keyword>
<evidence type="ECO:0000256" key="4">
    <source>
        <dbReference type="ARBA" id="ARBA00022801"/>
    </source>
</evidence>